<dbReference type="SMART" id="SM00228">
    <property type="entry name" value="PDZ"/>
    <property type="match status" value="1"/>
</dbReference>
<dbReference type="PROSITE" id="PS00478">
    <property type="entry name" value="LIM_DOMAIN_1"/>
    <property type="match status" value="1"/>
</dbReference>
<feature type="region of interest" description="Disordered" evidence="6">
    <location>
        <begin position="1568"/>
        <end position="1616"/>
    </location>
</feature>
<feature type="region of interest" description="Disordered" evidence="6">
    <location>
        <begin position="1017"/>
        <end position="1038"/>
    </location>
</feature>
<dbReference type="PRINTS" id="PR00888">
    <property type="entry name" value="SM22CALPONIN"/>
</dbReference>
<dbReference type="Gene3D" id="1.10.418.10">
    <property type="entry name" value="Calponin-like domain"/>
    <property type="match status" value="1"/>
</dbReference>
<dbReference type="InterPro" id="IPR003096">
    <property type="entry name" value="SM22_calponin"/>
</dbReference>
<dbReference type="Pfam" id="PF00595">
    <property type="entry name" value="PDZ"/>
    <property type="match status" value="1"/>
</dbReference>
<feature type="compositionally biased region" description="Basic and acidic residues" evidence="6">
    <location>
        <begin position="207"/>
        <end position="221"/>
    </location>
</feature>
<feature type="domain" description="PDZ" evidence="9">
    <location>
        <begin position="1045"/>
        <end position="1126"/>
    </location>
</feature>
<feature type="compositionally biased region" description="Low complexity" evidence="6">
    <location>
        <begin position="1292"/>
        <end position="1305"/>
    </location>
</feature>
<dbReference type="Proteomes" id="UP000542434">
    <property type="component" value="Unassembled WGS sequence"/>
</dbReference>
<dbReference type="FunFam" id="1.10.418.10:FF:000038">
    <property type="entry name" value="LIM and calponin homology domains-containing protein 1"/>
    <property type="match status" value="1"/>
</dbReference>
<dbReference type="SUPFAM" id="SSF47576">
    <property type="entry name" value="Calponin-homology domain, CH-domain"/>
    <property type="match status" value="1"/>
</dbReference>
<feature type="region of interest" description="Disordered" evidence="6">
    <location>
        <begin position="1202"/>
        <end position="1229"/>
    </location>
</feature>
<evidence type="ECO:0000259" key="9">
    <source>
        <dbReference type="PROSITE" id="PS50106"/>
    </source>
</evidence>
<evidence type="ECO:0000313" key="10">
    <source>
        <dbReference type="EMBL" id="NXF68999.1"/>
    </source>
</evidence>
<dbReference type="GO" id="GO:0030155">
    <property type="term" value="P:regulation of cell adhesion"/>
    <property type="evidence" value="ECO:0007669"/>
    <property type="project" value="InterPro"/>
</dbReference>
<feature type="compositionally biased region" description="Polar residues" evidence="6">
    <location>
        <begin position="1602"/>
        <end position="1616"/>
    </location>
</feature>
<keyword evidence="2 4" id="KW-0862">Zinc</keyword>
<keyword evidence="1 4" id="KW-0479">Metal-binding</keyword>
<evidence type="ECO:0000313" key="11">
    <source>
        <dbReference type="Proteomes" id="UP000542434"/>
    </source>
</evidence>
<dbReference type="InterPro" id="IPR001781">
    <property type="entry name" value="Znf_LIM"/>
</dbReference>
<dbReference type="PROSITE" id="PS50106">
    <property type="entry name" value="PDZ"/>
    <property type="match status" value="1"/>
</dbReference>
<feature type="compositionally biased region" description="Polar residues" evidence="6">
    <location>
        <begin position="1568"/>
        <end position="1580"/>
    </location>
</feature>
<dbReference type="SMART" id="SM00132">
    <property type="entry name" value="LIM"/>
    <property type="match status" value="1"/>
</dbReference>
<dbReference type="PANTHER" id="PTHR46767:SF1">
    <property type="entry name" value="LIM DOMAIN ONLY PROTEIN 7"/>
    <property type="match status" value="1"/>
</dbReference>
<accession>A0A7K8VR22</accession>
<dbReference type="GO" id="GO:0023051">
    <property type="term" value="P:regulation of signaling"/>
    <property type="evidence" value="ECO:0007669"/>
    <property type="project" value="InterPro"/>
</dbReference>
<feature type="compositionally biased region" description="Basic and acidic residues" evidence="6">
    <location>
        <begin position="288"/>
        <end position="298"/>
    </location>
</feature>
<evidence type="ECO:0000256" key="5">
    <source>
        <dbReference type="SAM" id="Coils"/>
    </source>
</evidence>
<protein>
    <submittedName>
        <fullName evidence="10">LMO7 protein</fullName>
    </submittedName>
</protein>
<dbReference type="InterPro" id="IPR001715">
    <property type="entry name" value="CH_dom"/>
</dbReference>
<evidence type="ECO:0000256" key="2">
    <source>
        <dbReference type="ARBA" id="ARBA00022833"/>
    </source>
</evidence>
<evidence type="ECO:0000256" key="3">
    <source>
        <dbReference type="ARBA" id="ARBA00023038"/>
    </source>
</evidence>
<evidence type="ECO:0000259" key="8">
    <source>
        <dbReference type="PROSITE" id="PS50023"/>
    </source>
</evidence>
<dbReference type="Gene3D" id="2.10.110.10">
    <property type="entry name" value="Cysteine Rich Protein"/>
    <property type="match status" value="1"/>
</dbReference>
<dbReference type="SUPFAM" id="SSF50156">
    <property type="entry name" value="PDZ domain-like"/>
    <property type="match status" value="1"/>
</dbReference>
<dbReference type="PROSITE" id="PS50021">
    <property type="entry name" value="CH"/>
    <property type="match status" value="1"/>
</dbReference>
<proteinExistence type="predicted"/>
<evidence type="ECO:0000256" key="4">
    <source>
        <dbReference type="PROSITE-ProRule" id="PRU00125"/>
    </source>
</evidence>
<feature type="region of interest" description="Disordered" evidence="6">
    <location>
        <begin position="1287"/>
        <end position="1478"/>
    </location>
</feature>
<dbReference type="PROSITE" id="PS50023">
    <property type="entry name" value="LIM_DOMAIN_2"/>
    <property type="match status" value="1"/>
</dbReference>
<dbReference type="GO" id="GO:0010604">
    <property type="term" value="P:positive regulation of macromolecule metabolic process"/>
    <property type="evidence" value="ECO:0007669"/>
    <property type="project" value="UniProtKB-ARBA"/>
</dbReference>
<dbReference type="InterPro" id="IPR031865">
    <property type="entry name" value="DUF4757"/>
</dbReference>
<dbReference type="SMART" id="SM00033">
    <property type="entry name" value="CH"/>
    <property type="match status" value="1"/>
</dbReference>
<dbReference type="InterPro" id="IPR036872">
    <property type="entry name" value="CH_dom_sf"/>
</dbReference>
<dbReference type="Pfam" id="PF00307">
    <property type="entry name" value="CH"/>
    <property type="match status" value="1"/>
</dbReference>
<gene>
    <name evidence="10" type="primary">Lmo7</name>
    <name evidence="10" type="ORF">CICNIG_R02767</name>
</gene>
<feature type="domain" description="LIM zinc-binding" evidence="8">
    <location>
        <begin position="1622"/>
        <end position="1687"/>
    </location>
</feature>
<reference evidence="10 11" key="1">
    <citation type="submission" date="2019-09" db="EMBL/GenBank/DDBJ databases">
        <title>Bird 10,000 Genomes (B10K) Project - Family phase.</title>
        <authorList>
            <person name="Zhang G."/>
        </authorList>
    </citation>
    <scope>NUCLEOTIDE SEQUENCE [LARGE SCALE GENOMIC DNA]</scope>
    <source>
        <strain evidence="10">B10K-DU-001-07</strain>
        <tissue evidence="10">Muscle</tissue>
    </source>
</reference>
<feature type="compositionally biased region" description="Basic and acidic residues" evidence="6">
    <location>
        <begin position="1412"/>
        <end position="1436"/>
    </location>
</feature>
<name>A0A7K8VR22_9STRI</name>
<dbReference type="EMBL" id="VWZC01014383">
    <property type="protein sequence ID" value="NXF68999.1"/>
    <property type="molecule type" value="Genomic_DNA"/>
</dbReference>
<dbReference type="InterPro" id="IPR029978">
    <property type="entry name" value="LMO-7"/>
</dbReference>
<feature type="non-terminal residue" evidence="10">
    <location>
        <position position="1687"/>
    </location>
</feature>
<feature type="domain" description="Calponin-homology (CH)" evidence="7">
    <location>
        <begin position="1"/>
        <end position="106"/>
    </location>
</feature>
<feature type="compositionally biased region" description="Basic and acidic residues" evidence="6">
    <location>
        <begin position="1467"/>
        <end position="1478"/>
    </location>
</feature>
<dbReference type="Pfam" id="PF15949">
    <property type="entry name" value="DUF4757"/>
    <property type="match status" value="2"/>
</dbReference>
<feature type="coiled-coil region" evidence="5">
    <location>
        <begin position="648"/>
        <end position="703"/>
    </location>
</feature>
<evidence type="ECO:0000259" key="7">
    <source>
        <dbReference type="PROSITE" id="PS50021"/>
    </source>
</evidence>
<evidence type="ECO:0000256" key="6">
    <source>
        <dbReference type="SAM" id="MobiDB-lite"/>
    </source>
</evidence>
<dbReference type="GO" id="GO:0046872">
    <property type="term" value="F:metal ion binding"/>
    <property type="evidence" value="ECO:0007669"/>
    <property type="project" value="UniProtKB-KW"/>
</dbReference>
<organism evidence="10 11">
    <name type="scientific">Ciccaba nigrolineata</name>
    <dbReference type="NCBI Taxonomy" id="1118524"/>
    <lineage>
        <taxon>Eukaryota</taxon>
        <taxon>Metazoa</taxon>
        <taxon>Chordata</taxon>
        <taxon>Craniata</taxon>
        <taxon>Vertebrata</taxon>
        <taxon>Euteleostomi</taxon>
        <taxon>Archelosauria</taxon>
        <taxon>Archosauria</taxon>
        <taxon>Dinosauria</taxon>
        <taxon>Saurischia</taxon>
        <taxon>Theropoda</taxon>
        <taxon>Coelurosauria</taxon>
        <taxon>Aves</taxon>
        <taxon>Neognathae</taxon>
        <taxon>Neoaves</taxon>
        <taxon>Telluraves</taxon>
        <taxon>Strigiformes</taxon>
        <taxon>Strigidae</taxon>
        <taxon>Ciccaba</taxon>
    </lineage>
</organism>
<comment type="caution">
    <text evidence="10">The sequence shown here is derived from an EMBL/GenBank/DDBJ whole genome shotgun (WGS) entry which is preliminary data.</text>
</comment>
<dbReference type="GO" id="GO:0080090">
    <property type="term" value="P:regulation of primary metabolic process"/>
    <property type="evidence" value="ECO:0007669"/>
    <property type="project" value="UniProtKB-ARBA"/>
</dbReference>
<dbReference type="FunFam" id="2.10.110.10:FF:000041">
    <property type="entry name" value="LIM and calponin homology domains 1"/>
    <property type="match status" value="1"/>
</dbReference>
<feature type="compositionally biased region" description="Low complexity" evidence="6">
    <location>
        <begin position="1581"/>
        <end position="1594"/>
    </location>
</feature>
<sequence>TVTGKSFGTKDFRAALENGVLLCDLINKIKPGIVKKINRLPTPIAGLDNINVFLKACENIGLKEAQLFHPGDLQDLSNRVTVKPEETNRRVKNVLITLYWLGRKAQSNPHYNGPYLNLKAFEKLLGQALTKALEESSHLNRSGRDSGYGDIWYVDRGETFSSSASHKRDDSFDSLDSLGSRSSTSFSSDITLKGGSEGCDSDTDSELPFKMHDSHKDDRSYRRISVIEPKPTADFNRFLPNKNKQTAYVPAPLRKKRTEKNEDNRRSWASPVFTESDGTFSSNQRRQRQLDTKEENKPRGNIPSELSGYFDEDEEEEIGIPNIEKDDLYFRKLSSSTANTVVAFDKFLPKFWTPEEELLWKKIRKSSFKPWYKEIQGFSQFSLLQALQKYSDYLSSEMKTKIDPTSGPRLIKCRRNISFVPGCKQEDTENGYLYPDLENDDLFVRKTGAFHVNPVVLQDPRYLKKFSEHEPTLEGEIILQPREGQPVIPDLEKDDMIFRKILSQKKEVPLSGAPDKYHPALFPDPWSLPEEIRSKFLCLLEKNTTPEERKSNGRVLSPSSRHKKDDMLTRKIESWKVGSSVQPVNFIPGPCSEEDWKKWEAIREASKVRHKKRQMVERLFQKLSDEQGSKSLNDVSAEELQSLRKIRYEELQRIKEQLQEQDLKWQEDLAKWKNRRKSVTSELQKKKEEREEIERRASEVSERSTKSLKEMQQERQNFYVYYRTVNFYFISPVSPIVPPGIYRTKFSLKSKKYETNRVVPLLLVYRAQLFVRSFWYFNKLCPYRENRDQDSYRQRKHEHRWTYSLNDDVFSEEAAPSTRSAAKDYLLEEDTSYSTKDSKNMYAAQLRKENLLESSAAHEAHTPPKSLAEEQSSALLSTRYSMNAQSGSAQVSASLPRSYQKTDTSRLTSVVTPRPFGVQSRGISSLPRSFTMDDAQKYNGEVEKAKRVQTLFTSSSFSQPDSAHPLSASAFRSRGEEEEKESVQSTPPSSLALPVKSQDQDIGSSILKPEYCSPSDSLSLASSAENVSLPEPEDSKSLEQYSEMRISINQRPGHSRSFGFTTNWSSSGAFVQTVEEGSPAALCQLHVDDEIIAINGTKVSRMDYSQWEEAISRALETGNLVMDVRRYGKNGTSENKWIDATSGEHVSSVSTIPTKRDFSTSLRTSDTETKLINGMQGDLGSNEQRASEPISLKNFKRRSQFFEQGGPEPAMPDLPVPSISAPSRRVWDQEEERKRQEKWQKEQDRLLQEKYKREQEKLREEWLRAKQEAEKESSKYFDEEQTVLTLNTMSVPARAPSASSWRASPETNTPEEPEGDGGSELTTHLLGKGEERRRLQEERRTQEEAALHFERERELQELELERQRKEREQQYAEEQRRQAEMEEQRQQAEMEEQRRQAERQREASVEMPQYQRHYERYEVSKTIEDRPGHPVVDRNKSKSTSELNEFNTIGNGTQSKYSERSQNTGESQKKSQKEHNLSAAELERQQILQEMRKKTSLHTDSSWIRQRSSSIHKEPISLYSNSMRRGESLDNLDSSRTSSWRHHSWLNQSASSSSLSSTQDFSRPVSTSNRAYMCTPSSNKAPPAATSARAPSVSQAAPRAQSPLSTSQPGSQTRSRSVSGKKICSYCNNVLGKGAAMIIESLGLCYHLHCFKCVACGCDLGGSRSGAEVRIRNNKLFCNDCYIRFKS</sequence>
<dbReference type="PANTHER" id="PTHR46767">
    <property type="entry name" value="LIM DOMAIN ONLY PROTEIN 7"/>
    <property type="match status" value="1"/>
</dbReference>
<feature type="non-terminal residue" evidence="10">
    <location>
        <position position="1"/>
    </location>
</feature>
<dbReference type="Pfam" id="PF00412">
    <property type="entry name" value="LIM"/>
    <property type="match status" value="1"/>
</dbReference>
<dbReference type="CDD" id="cd08368">
    <property type="entry name" value="LIM"/>
    <property type="match status" value="1"/>
</dbReference>
<feature type="coiled-coil region" evidence="5">
    <location>
        <begin position="1229"/>
        <end position="1272"/>
    </location>
</feature>
<feature type="region of interest" description="Disordered" evidence="6">
    <location>
        <begin position="887"/>
        <end position="908"/>
    </location>
</feature>
<feature type="compositionally biased region" description="Polar residues" evidence="6">
    <location>
        <begin position="1438"/>
        <end position="1466"/>
    </location>
</feature>
<feature type="compositionally biased region" description="Low complexity" evidence="6">
    <location>
        <begin position="174"/>
        <end position="189"/>
    </location>
</feature>
<dbReference type="Gene3D" id="2.30.42.10">
    <property type="match status" value="1"/>
</dbReference>
<keyword evidence="3 4" id="KW-0440">LIM domain</keyword>
<keyword evidence="11" id="KW-1185">Reference proteome</keyword>
<keyword evidence="5" id="KW-0175">Coiled coil</keyword>
<feature type="compositionally biased region" description="Basic and acidic residues" evidence="6">
    <location>
        <begin position="1327"/>
        <end position="1404"/>
    </location>
</feature>
<evidence type="ECO:0000256" key="1">
    <source>
        <dbReference type="ARBA" id="ARBA00022723"/>
    </source>
</evidence>
<dbReference type="InterPro" id="IPR036034">
    <property type="entry name" value="PDZ_sf"/>
</dbReference>
<feature type="region of interest" description="Disordered" evidence="6">
    <location>
        <begin position="161"/>
        <end position="313"/>
    </location>
</feature>
<dbReference type="InterPro" id="IPR001478">
    <property type="entry name" value="PDZ"/>
</dbReference>
<feature type="region of interest" description="Disordered" evidence="6">
    <location>
        <begin position="953"/>
        <end position="998"/>
    </location>
</feature>